<protein>
    <submittedName>
        <fullName evidence="1">Uncharacterized protein</fullName>
    </submittedName>
</protein>
<gene>
    <name evidence="1" type="ORF">IEQ34_013006</name>
</gene>
<organism evidence="1 2">
    <name type="scientific">Dendrobium chrysotoxum</name>
    <name type="common">Orchid</name>
    <dbReference type="NCBI Taxonomy" id="161865"/>
    <lineage>
        <taxon>Eukaryota</taxon>
        <taxon>Viridiplantae</taxon>
        <taxon>Streptophyta</taxon>
        <taxon>Embryophyta</taxon>
        <taxon>Tracheophyta</taxon>
        <taxon>Spermatophyta</taxon>
        <taxon>Magnoliopsida</taxon>
        <taxon>Liliopsida</taxon>
        <taxon>Asparagales</taxon>
        <taxon>Orchidaceae</taxon>
        <taxon>Epidendroideae</taxon>
        <taxon>Malaxideae</taxon>
        <taxon>Dendrobiinae</taxon>
        <taxon>Dendrobium</taxon>
    </lineage>
</organism>
<sequence length="132" mass="14075">MKTIEGFATSSTAIVNRFRCSIDKPLTPGKPTSAPLNVLSSTSSIISSTKSFSWSTCEANRSHAENKRYPEIVIFPSMSPPVFLPAKTSMRVVLPAPLTPTSAVSTPGLKAPVTSTSNCNRSSKMPSFFSSC</sequence>
<dbReference type="AlphaFoldDB" id="A0AAV7GMB1"/>
<name>A0AAV7GMB1_DENCH</name>
<dbReference type="EMBL" id="JAGFBR010000012">
    <property type="protein sequence ID" value="KAH0457691.1"/>
    <property type="molecule type" value="Genomic_DNA"/>
</dbReference>
<evidence type="ECO:0000313" key="2">
    <source>
        <dbReference type="Proteomes" id="UP000775213"/>
    </source>
</evidence>
<evidence type="ECO:0000313" key="1">
    <source>
        <dbReference type="EMBL" id="KAH0457691.1"/>
    </source>
</evidence>
<dbReference type="Proteomes" id="UP000775213">
    <property type="component" value="Unassembled WGS sequence"/>
</dbReference>
<keyword evidence="2" id="KW-1185">Reference proteome</keyword>
<comment type="caution">
    <text evidence="1">The sequence shown here is derived from an EMBL/GenBank/DDBJ whole genome shotgun (WGS) entry which is preliminary data.</text>
</comment>
<reference evidence="1 2" key="1">
    <citation type="journal article" date="2021" name="Hortic Res">
        <title>Chromosome-scale assembly of the Dendrobium chrysotoxum genome enhances the understanding of orchid evolution.</title>
        <authorList>
            <person name="Zhang Y."/>
            <person name="Zhang G.Q."/>
            <person name="Zhang D."/>
            <person name="Liu X.D."/>
            <person name="Xu X.Y."/>
            <person name="Sun W.H."/>
            <person name="Yu X."/>
            <person name="Zhu X."/>
            <person name="Wang Z.W."/>
            <person name="Zhao X."/>
            <person name="Zhong W.Y."/>
            <person name="Chen H."/>
            <person name="Yin W.L."/>
            <person name="Huang T."/>
            <person name="Niu S.C."/>
            <person name="Liu Z.J."/>
        </authorList>
    </citation>
    <scope>NUCLEOTIDE SEQUENCE [LARGE SCALE GENOMIC DNA]</scope>
    <source>
        <strain evidence="1">Lindl</strain>
    </source>
</reference>
<proteinExistence type="predicted"/>
<accession>A0AAV7GMB1</accession>